<proteinExistence type="inferred from homology"/>
<evidence type="ECO:0000256" key="8">
    <source>
        <dbReference type="ARBA" id="ARBA00022697"/>
    </source>
</evidence>
<comment type="catalytic activity">
    <reaction evidence="14 15">
        <text>L-aspartate 4-semialdehyde + phosphate + NADP(+) = 4-phospho-L-aspartate + NADPH + H(+)</text>
        <dbReference type="Rhea" id="RHEA:24284"/>
        <dbReference type="ChEBI" id="CHEBI:15378"/>
        <dbReference type="ChEBI" id="CHEBI:43474"/>
        <dbReference type="ChEBI" id="CHEBI:57535"/>
        <dbReference type="ChEBI" id="CHEBI:57783"/>
        <dbReference type="ChEBI" id="CHEBI:58349"/>
        <dbReference type="ChEBI" id="CHEBI:537519"/>
        <dbReference type="EC" id="1.2.1.11"/>
    </reaction>
</comment>
<keyword evidence="10 15" id="KW-0220">Diaminopimelate biosynthesis</keyword>
<dbReference type="SMART" id="SM00859">
    <property type="entry name" value="Semialdhyde_dh"/>
    <property type="match status" value="1"/>
</dbReference>
<evidence type="ECO:0000256" key="10">
    <source>
        <dbReference type="ARBA" id="ARBA00022915"/>
    </source>
</evidence>
<dbReference type="SUPFAM" id="SSF51735">
    <property type="entry name" value="NAD(P)-binding Rossmann-fold domains"/>
    <property type="match status" value="1"/>
</dbReference>
<dbReference type="GO" id="GO:0050661">
    <property type="term" value="F:NADP binding"/>
    <property type="evidence" value="ECO:0007669"/>
    <property type="project" value="UniProtKB-UniRule"/>
</dbReference>
<feature type="binding site" evidence="15">
    <location>
        <begin position="43"/>
        <end position="44"/>
    </location>
    <ligand>
        <name>NADP(+)</name>
        <dbReference type="ChEBI" id="CHEBI:58349"/>
    </ligand>
</feature>
<evidence type="ECO:0000256" key="9">
    <source>
        <dbReference type="ARBA" id="ARBA00022857"/>
    </source>
</evidence>
<evidence type="ECO:0000313" key="18">
    <source>
        <dbReference type="EMBL" id="BAM08145.1"/>
    </source>
</evidence>
<feature type="binding site" evidence="15">
    <location>
        <position position="243"/>
    </location>
    <ligand>
        <name>substrate</name>
    </ligand>
</feature>
<dbReference type="CDD" id="cd02316">
    <property type="entry name" value="VcASADH2_like_N"/>
    <property type="match status" value="1"/>
</dbReference>
<comment type="pathway">
    <text evidence="2 15">Amino-acid biosynthesis; L-lysine biosynthesis via DAP pathway; (S)-tetrahydrodipicolinate from L-aspartate: step 2/4.</text>
</comment>
<dbReference type="GO" id="GO:0071266">
    <property type="term" value="P:'de novo' L-methionine biosynthetic process"/>
    <property type="evidence" value="ECO:0007669"/>
    <property type="project" value="UniProtKB-UniRule"/>
</dbReference>
<keyword evidence="9 15" id="KW-0521">NADP</keyword>
<evidence type="ECO:0000256" key="7">
    <source>
        <dbReference type="ARBA" id="ARBA00022605"/>
    </source>
</evidence>
<comment type="pathway">
    <text evidence="1 15">Amino-acid biosynthesis; L-methionine biosynthesis via de novo pathway; L-homoserine from L-aspartate: step 2/3.</text>
</comment>
<evidence type="ECO:0000256" key="15">
    <source>
        <dbReference type="HAMAP-Rule" id="MF_02121"/>
    </source>
</evidence>
<feature type="binding site" evidence="15">
    <location>
        <position position="104"/>
    </location>
    <ligand>
        <name>phosphate</name>
        <dbReference type="ChEBI" id="CHEBI:43474"/>
    </ligand>
</feature>
<dbReference type="SUPFAM" id="SSF55347">
    <property type="entry name" value="Glyceraldehyde-3-phosphate dehydrogenase-like, C-terminal domain"/>
    <property type="match status" value="1"/>
</dbReference>
<keyword evidence="11 15" id="KW-0560">Oxidoreductase</keyword>
<dbReference type="eggNOG" id="COG0136">
    <property type="taxonomic scope" value="Bacteria"/>
</dbReference>
<dbReference type="UniPathway" id="UPA00050">
    <property type="reaction ID" value="UER00463"/>
</dbReference>
<keyword evidence="12 15" id="KW-0457">Lysine biosynthesis</keyword>
<dbReference type="PATRIC" id="fig|1162668.3.peg.2936"/>
<comment type="similarity">
    <text evidence="4 15">Belongs to the aspartate-semialdehyde dehydrogenase family.</text>
</comment>
<feature type="active site" description="Proton acceptor" evidence="15 16">
    <location>
        <position position="250"/>
    </location>
</feature>
<reference evidence="19" key="2">
    <citation type="submission" date="2012-03" db="EMBL/GenBank/DDBJ databases">
        <title>The complete genome sequence of the pioneer microbe on fresh volcanic deposit, Leptospirillum ferrooxidans strain C2-3.</title>
        <authorList>
            <person name="Fujimura R."/>
            <person name="Sato Y."/>
            <person name="Nishizawa T."/>
            <person name="Nanba K."/>
            <person name="Oshima K."/>
            <person name="Hattori M."/>
            <person name="Kamijo T."/>
            <person name="Ohta H."/>
        </authorList>
    </citation>
    <scope>NUCLEOTIDE SEQUENCE [LARGE SCALE GENOMIC DNA]</scope>
    <source>
        <strain evidence="19">C2-3</strain>
    </source>
</reference>
<feature type="domain" description="Semialdehyde dehydrogenase NAD-binding" evidence="17">
    <location>
        <begin position="8"/>
        <end position="124"/>
    </location>
</feature>
<comment type="function">
    <text evidence="15">Catalyzes the NADPH-dependent formation of L-aspartate-semialdehyde (L-ASA) by the reductive dephosphorylation of L-aspartyl-4-phosphate.</text>
</comment>
<evidence type="ECO:0000313" key="19">
    <source>
        <dbReference type="Proteomes" id="UP000007382"/>
    </source>
</evidence>
<dbReference type="Gene3D" id="3.30.360.10">
    <property type="entry name" value="Dihydrodipicolinate Reductase, domain 2"/>
    <property type="match status" value="1"/>
</dbReference>
<dbReference type="PANTHER" id="PTHR46278:SF2">
    <property type="entry name" value="ASPARTATE-SEMIALDEHYDE DEHYDROGENASE"/>
    <property type="match status" value="1"/>
</dbReference>
<comment type="caution">
    <text evidence="15">Lacks conserved residue(s) required for the propagation of feature annotation.</text>
</comment>
<dbReference type="NCBIfam" id="NF011456">
    <property type="entry name" value="PRK14874.1"/>
    <property type="match status" value="1"/>
</dbReference>
<dbReference type="Proteomes" id="UP000007382">
    <property type="component" value="Chromosome"/>
</dbReference>
<name>I0IS96_LEPFC</name>
<dbReference type="GO" id="GO:0009089">
    <property type="term" value="P:lysine biosynthetic process via diaminopimelate"/>
    <property type="evidence" value="ECO:0007669"/>
    <property type="project" value="UniProtKB-UniRule"/>
</dbReference>
<evidence type="ECO:0000256" key="2">
    <source>
        <dbReference type="ARBA" id="ARBA00005076"/>
    </source>
</evidence>
<dbReference type="GO" id="GO:0019877">
    <property type="term" value="P:diaminopimelate biosynthetic process"/>
    <property type="evidence" value="ECO:0007669"/>
    <property type="project" value="UniProtKB-UniRule"/>
</dbReference>
<dbReference type="KEGG" id="lfc:LFE_2474"/>
<dbReference type="Pfam" id="PF02774">
    <property type="entry name" value="Semialdhyde_dhC"/>
    <property type="match status" value="1"/>
</dbReference>
<evidence type="ECO:0000256" key="12">
    <source>
        <dbReference type="ARBA" id="ARBA00023154"/>
    </source>
</evidence>
<dbReference type="InterPro" id="IPR005986">
    <property type="entry name" value="Asp_semialdehyde_DH_beta"/>
</dbReference>
<organism evidence="18 19">
    <name type="scientific">Leptospirillum ferrooxidans (strain C2-3)</name>
    <dbReference type="NCBI Taxonomy" id="1162668"/>
    <lineage>
        <taxon>Bacteria</taxon>
        <taxon>Pseudomonadati</taxon>
        <taxon>Nitrospirota</taxon>
        <taxon>Nitrospiria</taxon>
        <taxon>Nitrospirales</taxon>
        <taxon>Nitrospiraceae</taxon>
        <taxon>Leptospirillum</taxon>
    </lineage>
</organism>
<dbReference type="GO" id="GO:0051287">
    <property type="term" value="F:NAD binding"/>
    <property type="evidence" value="ECO:0007669"/>
    <property type="project" value="InterPro"/>
</dbReference>
<dbReference type="RefSeq" id="WP_014450628.1">
    <property type="nucleotide sequence ID" value="NC_017094.1"/>
</dbReference>
<evidence type="ECO:0000256" key="14">
    <source>
        <dbReference type="ARBA" id="ARBA00047891"/>
    </source>
</evidence>
<keyword evidence="8 15" id="KW-0791">Threonine biosynthesis</keyword>
<dbReference type="UniPathway" id="UPA00034">
    <property type="reaction ID" value="UER00016"/>
</dbReference>
<dbReference type="GO" id="GO:0009097">
    <property type="term" value="P:isoleucine biosynthetic process"/>
    <property type="evidence" value="ECO:0007669"/>
    <property type="project" value="UniProtKB-UniRule"/>
</dbReference>
<comment type="subunit">
    <text evidence="5 15">Homodimer.</text>
</comment>
<dbReference type="AlphaFoldDB" id="I0IS96"/>
<feature type="binding site" evidence="15">
    <location>
        <position position="323"/>
    </location>
    <ligand>
        <name>NADP(+)</name>
        <dbReference type="ChEBI" id="CHEBI:58349"/>
    </ligand>
</feature>
<dbReference type="EC" id="1.2.1.11" evidence="6 15"/>
<reference evidence="18 19" key="1">
    <citation type="journal article" date="2012" name="J. Bacteriol.">
        <title>Complete Genome Sequence of Leptospirillum ferrooxidans Strain C2-3, Isolated from a Fresh Volcanic Ash Deposit on the Island of Miyake, Japan.</title>
        <authorList>
            <person name="Fujimura R."/>
            <person name="Sato Y."/>
            <person name="Nishizawa T."/>
            <person name="Oshima K."/>
            <person name="Kim S.-W."/>
            <person name="Hattori M."/>
            <person name="Kamijo T."/>
            <person name="Ohta H."/>
        </authorList>
    </citation>
    <scope>NUCLEOTIDE SEQUENCE [LARGE SCALE GENOMIC DNA]</scope>
    <source>
        <strain evidence="18 19">C2-3</strain>
    </source>
</reference>
<accession>I0IS96</accession>
<dbReference type="UniPathway" id="UPA00051">
    <property type="reaction ID" value="UER00464"/>
</dbReference>
<evidence type="ECO:0000256" key="3">
    <source>
        <dbReference type="ARBA" id="ARBA00005097"/>
    </source>
</evidence>
<dbReference type="InterPro" id="IPR036291">
    <property type="entry name" value="NAD(P)-bd_dom_sf"/>
</dbReference>
<evidence type="ECO:0000256" key="4">
    <source>
        <dbReference type="ARBA" id="ARBA00010584"/>
    </source>
</evidence>
<dbReference type="CDD" id="cd18131">
    <property type="entry name" value="ASADH_C_bac_euk_like"/>
    <property type="match status" value="1"/>
</dbReference>
<dbReference type="EMBL" id="AP012342">
    <property type="protein sequence ID" value="BAM08145.1"/>
    <property type="molecule type" value="Genomic_DNA"/>
</dbReference>
<sequence length="350" mass="38086">MKKIKELCVGIFGATGAVGKEMISILEERRFPVGELRLFATERSAGEKVSFKGRTITVSSFDNPEKAKGIHIALLSAGATPSLEISPILRDQGILVIDNSSAFRMDPNVPLVVPEINPSKIPAYPAGAIVANPNCATIQMLLAIKPLIDCAGAKRIVVTTFQSVSGTGKDAMDELTTQLSLILNGRIGDVAPKVYPHQIAFNVLPHIDSFLPDGYTKEEEKMVNETRKILDMADIRVTATTVRVPVMVGHSEAVNIEFERDLSPETARKILEKAPGVKVLDNPSDCEYPLPMDVAGQDDVYVGRIRRDFSVDHGLNLWVVGDNLRKGAALNAVQIAEFSLGILPNHREKK</sequence>
<dbReference type="GO" id="GO:0004073">
    <property type="term" value="F:aspartate-semialdehyde dehydrogenase activity"/>
    <property type="evidence" value="ECO:0007669"/>
    <property type="project" value="UniProtKB-UniRule"/>
</dbReference>
<dbReference type="STRING" id="1162668.LFE_2474"/>
<evidence type="ECO:0000256" key="13">
    <source>
        <dbReference type="ARBA" id="ARBA00023167"/>
    </source>
</evidence>
<gene>
    <name evidence="15" type="primary">asd</name>
    <name evidence="18" type="ordered locus">LFE_2474</name>
</gene>
<feature type="binding site" evidence="15">
    <location>
        <position position="162"/>
    </location>
    <ligand>
        <name>substrate</name>
    </ligand>
</feature>
<keyword evidence="19" id="KW-1185">Reference proteome</keyword>
<dbReference type="GO" id="GO:0009088">
    <property type="term" value="P:threonine biosynthetic process"/>
    <property type="evidence" value="ECO:0007669"/>
    <property type="project" value="UniProtKB-UniRule"/>
</dbReference>
<comment type="pathway">
    <text evidence="3 15">Amino-acid biosynthesis; L-threonine biosynthesis; L-threonine from L-aspartate: step 2/5.</text>
</comment>
<evidence type="ECO:0000256" key="5">
    <source>
        <dbReference type="ARBA" id="ARBA00011738"/>
    </source>
</evidence>
<dbReference type="InterPro" id="IPR012280">
    <property type="entry name" value="Semialdhyde_DH_dimer_dom"/>
</dbReference>
<feature type="active site" description="Acyl-thioester intermediate" evidence="15 16">
    <location>
        <position position="135"/>
    </location>
</feature>
<evidence type="ECO:0000256" key="6">
    <source>
        <dbReference type="ARBA" id="ARBA00013120"/>
    </source>
</evidence>
<feature type="binding site" evidence="15">
    <location>
        <begin position="15"/>
        <end position="18"/>
    </location>
    <ligand>
        <name>NADP(+)</name>
        <dbReference type="ChEBI" id="CHEBI:58349"/>
    </ligand>
</feature>
<evidence type="ECO:0000256" key="1">
    <source>
        <dbReference type="ARBA" id="ARBA00005021"/>
    </source>
</evidence>
<dbReference type="GO" id="GO:0046983">
    <property type="term" value="F:protein dimerization activity"/>
    <property type="evidence" value="ECO:0007669"/>
    <property type="project" value="InterPro"/>
</dbReference>
<dbReference type="HOGENOM" id="CLU_049966_0_1_0"/>
<evidence type="ECO:0000256" key="16">
    <source>
        <dbReference type="PIRSR" id="PIRSR000148-1"/>
    </source>
</evidence>
<dbReference type="Gene3D" id="3.40.50.720">
    <property type="entry name" value="NAD(P)-binding Rossmann-like Domain"/>
    <property type="match status" value="1"/>
</dbReference>
<feature type="binding site" evidence="15">
    <location>
        <begin position="165"/>
        <end position="166"/>
    </location>
    <ligand>
        <name>NADP(+)</name>
        <dbReference type="ChEBI" id="CHEBI:58349"/>
    </ligand>
</feature>
<dbReference type="PIRSF" id="PIRSF000148">
    <property type="entry name" value="ASA_dh"/>
    <property type="match status" value="1"/>
</dbReference>
<keyword evidence="13 15" id="KW-0486">Methionine biosynthesis</keyword>
<dbReference type="Pfam" id="PF01118">
    <property type="entry name" value="Semialdhyde_dh"/>
    <property type="match status" value="1"/>
</dbReference>
<protein>
    <recommendedName>
        <fullName evidence="6 15">Aspartate-semialdehyde dehydrogenase</fullName>
        <shortName evidence="15">ASA dehydrogenase</shortName>
        <shortName evidence="15">ASADH</shortName>
        <ecNumber evidence="6 15">1.2.1.11</ecNumber>
    </recommendedName>
    <alternativeName>
        <fullName evidence="15">Aspartate-beta-semialdehyde dehydrogenase</fullName>
    </alternativeName>
</protein>
<keyword evidence="7 15" id="KW-0028">Amino-acid biosynthesis</keyword>
<dbReference type="NCBIfam" id="TIGR01296">
    <property type="entry name" value="asd_B"/>
    <property type="match status" value="1"/>
</dbReference>
<dbReference type="PANTHER" id="PTHR46278">
    <property type="entry name" value="DEHYDROGENASE, PUTATIVE-RELATED"/>
    <property type="match status" value="1"/>
</dbReference>
<dbReference type="InterPro" id="IPR000534">
    <property type="entry name" value="Semialdehyde_DH_NAD-bd"/>
</dbReference>
<evidence type="ECO:0000259" key="17">
    <source>
        <dbReference type="SMART" id="SM00859"/>
    </source>
</evidence>
<dbReference type="InterPro" id="IPR012080">
    <property type="entry name" value="Asp_semialdehyde_DH"/>
</dbReference>
<dbReference type="HAMAP" id="MF_02121">
    <property type="entry name" value="ASADH"/>
    <property type="match status" value="1"/>
</dbReference>
<evidence type="ECO:0000256" key="11">
    <source>
        <dbReference type="ARBA" id="ARBA00023002"/>
    </source>
</evidence>